<dbReference type="Gene3D" id="2.130.10.30">
    <property type="entry name" value="Regulator of chromosome condensation 1/beta-lactamase-inhibitor protein II"/>
    <property type="match status" value="3"/>
</dbReference>
<dbReference type="PANTHER" id="PTHR45982:SF1">
    <property type="entry name" value="REGULATOR OF CHROMOSOME CONDENSATION"/>
    <property type="match status" value="1"/>
</dbReference>
<protein>
    <recommendedName>
        <fullName evidence="3">RCC1-like domain-containing protein</fullName>
    </recommendedName>
</protein>
<dbReference type="InterPro" id="IPR000408">
    <property type="entry name" value="Reg_chr_condens"/>
</dbReference>
<dbReference type="InterPro" id="IPR009091">
    <property type="entry name" value="RCC1/BLIP-II"/>
</dbReference>
<dbReference type="Pfam" id="PF00415">
    <property type="entry name" value="RCC1"/>
    <property type="match status" value="2"/>
</dbReference>
<keyword evidence="5" id="KW-1185">Reference proteome</keyword>
<evidence type="ECO:0000259" key="3">
    <source>
        <dbReference type="Pfam" id="PF25390"/>
    </source>
</evidence>
<evidence type="ECO:0000313" key="4">
    <source>
        <dbReference type="EMBL" id="KAA5538863.1"/>
    </source>
</evidence>
<comment type="caution">
    <text evidence="4">The sequence shown here is derived from an EMBL/GenBank/DDBJ whole genome shotgun (WGS) entry which is preliminary data.</text>
</comment>
<dbReference type="EMBL" id="VWSF01000038">
    <property type="protein sequence ID" value="KAA5538863.1"/>
    <property type="molecule type" value="Genomic_DNA"/>
</dbReference>
<dbReference type="PANTHER" id="PTHR45982">
    <property type="entry name" value="REGULATOR OF CHROMOSOME CONDENSATION"/>
    <property type="match status" value="1"/>
</dbReference>
<dbReference type="InterPro" id="IPR058923">
    <property type="entry name" value="RCC1-like_dom"/>
</dbReference>
<dbReference type="SUPFAM" id="SSF50985">
    <property type="entry name" value="RCC1/BLIP-II"/>
    <property type="match status" value="1"/>
</dbReference>
<evidence type="ECO:0000313" key="5">
    <source>
        <dbReference type="Proteomes" id="UP000323426"/>
    </source>
</evidence>
<organism evidence="4 5">
    <name type="scientific">Adhaeribacter rhizoryzae</name>
    <dbReference type="NCBI Taxonomy" id="2607907"/>
    <lineage>
        <taxon>Bacteria</taxon>
        <taxon>Pseudomonadati</taxon>
        <taxon>Bacteroidota</taxon>
        <taxon>Cytophagia</taxon>
        <taxon>Cytophagales</taxon>
        <taxon>Hymenobacteraceae</taxon>
        <taxon>Adhaeribacter</taxon>
    </lineage>
</organism>
<sequence length="869" mass="94647">MSIKTIKIFIASSAELKADRDEFRLFISKENDRLHEQGIYLKILQWEHFLDAISDTRLQDEYNQAIRKCDIMFCLFFTKVGKYTDEEFDTAYQCFKDTGKPKIWTYFKQAPVDMSSLTEEISTLFSFKKKLLDLGHFPAVYINIDNLKYKFRGQLDEILPQFVGNNASIEPKADESKASKIELCNEVVVEDTLNFHYNPQEVNRQHLKELINGRFRKFAWSLAHGGGGISQSSYAISADGKVYGWGGEDNGELGNGTSNSATPVDISGYGALAGKTIVTVATGRNYKLALDSDGKVYVWGGNNGALPLEVSDLSDITAIAVGDAHSLALKSDGTVYAWGAGGEGQLGDGHFEPGSYAVPFRGSTSLPVGGLLGVIAISAGANHSLAVKSDGTVYAWGDDSYGQLGNGYIRSGDDYLTKSTASAVPEKVNALFDVIAVAGGSHHSIGLKSDGSVYTWGNAGYGPSTSKKPVQVTELSEIIAIASGTQHSLALKLDGTVYTWGYGEGGQLGNGTYSSSSVPVQVKDLSDVTAIAGGLFHSQARKLDGTVYAWGGNNYGQLGSSASSNSAVPVLVPISLKPTIETISLPSNVFYVGQKDILVGFITESITAENYDQREVYIAQLSNSTGSFSSPVTIGTGVSYSGYYWQISCSIPDNTPLSTGYRIRVINSKTNLLGLDNGSNLTIYASRASINWQVLEDFERPNPWPWLPWRTPGDGSNVSGVLSPYVANFGQYGINIGDWAYRADVMLGNPGDKISLWVKDSASLGFQASPIETHSFAIGNNRITFNYLERYLWYPYRQLSAAEFINQPDIWYRLEVTFCEPGFVEGRVYDSDGITELAFLKSRYYNRGLGGIAMKGRCMDDITYYLGPS</sequence>
<accession>A0A5M6CUX9</accession>
<proteinExistence type="predicted"/>
<reference evidence="4 5" key="1">
    <citation type="submission" date="2019-09" db="EMBL/GenBank/DDBJ databases">
        <title>Genome sequence and assembly of Adhaeribacter sp.</title>
        <authorList>
            <person name="Chhetri G."/>
        </authorList>
    </citation>
    <scope>NUCLEOTIDE SEQUENCE [LARGE SCALE GENOMIC DNA]</scope>
    <source>
        <strain evidence="4 5">DK36</strain>
    </source>
</reference>
<dbReference type="GO" id="GO:0005737">
    <property type="term" value="C:cytoplasm"/>
    <property type="evidence" value="ECO:0007669"/>
    <property type="project" value="TreeGrafter"/>
</dbReference>
<keyword evidence="1" id="KW-0344">Guanine-nucleotide releasing factor</keyword>
<feature type="domain" description="RCC1-like" evidence="3">
    <location>
        <begin position="232"/>
        <end position="462"/>
    </location>
</feature>
<dbReference type="Proteomes" id="UP000323426">
    <property type="component" value="Unassembled WGS sequence"/>
</dbReference>
<dbReference type="PROSITE" id="PS50012">
    <property type="entry name" value="RCC1_3"/>
    <property type="match status" value="7"/>
</dbReference>
<dbReference type="Pfam" id="PF25390">
    <property type="entry name" value="WD40_RLD"/>
    <property type="match status" value="1"/>
</dbReference>
<dbReference type="AlphaFoldDB" id="A0A5M6CUX9"/>
<dbReference type="PRINTS" id="PR00633">
    <property type="entry name" value="RCCNDNSATION"/>
</dbReference>
<dbReference type="InterPro" id="IPR051553">
    <property type="entry name" value="Ran_GTPase-activating"/>
</dbReference>
<evidence type="ECO:0000256" key="2">
    <source>
        <dbReference type="ARBA" id="ARBA00022737"/>
    </source>
</evidence>
<name>A0A5M6CUX9_9BACT</name>
<evidence type="ECO:0000256" key="1">
    <source>
        <dbReference type="ARBA" id="ARBA00022658"/>
    </source>
</evidence>
<gene>
    <name evidence="4" type="ORF">F0145_25505</name>
</gene>
<dbReference type="RefSeq" id="WP_150093431.1">
    <property type="nucleotide sequence ID" value="NZ_VWSF01000038.1"/>
</dbReference>
<keyword evidence="2" id="KW-0677">Repeat</keyword>
<dbReference type="GO" id="GO:0005085">
    <property type="term" value="F:guanyl-nucleotide exchange factor activity"/>
    <property type="evidence" value="ECO:0007669"/>
    <property type="project" value="TreeGrafter"/>
</dbReference>
<dbReference type="PROSITE" id="PS00626">
    <property type="entry name" value="RCC1_2"/>
    <property type="match status" value="3"/>
</dbReference>